<dbReference type="Proteomes" id="UP000305760">
    <property type="component" value="Unassembled WGS sequence"/>
</dbReference>
<dbReference type="InterPro" id="IPR014710">
    <property type="entry name" value="RmlC-like_jellyroll"/>
</dbReference>
<organism evidence="2 3">
    <name type="scientific">Arenimonas terrae</name>
    <dbReference type="NCBI Taxonomy" id="2546226"/>
    <lineage>
        <taxon>Bacteria</taxon>
        <taxon>Pseudomonadati</taxon>
        <taxon>Pseudomonadota</taxon>
        <taxon>Gammaproteobacteria</taxon>
        <taxon>Lysobacterales</taxon>
        <taxon>Lysobacteraceae</taxon>
        <taxon>Arenimonas</taxon>
    </lineage>
</organism>
<dbReference type="OrthoDB" id="9793521at2"/>
<evidence type="ECO:0000313" key="2">
    <source>
        <dbReference type="EMBL" id="TNJ33146.1"/>
    </source>
</evidence>
<keyword evidence="3" id="KW-1185">Reference proteome</keyword>
<reference evidence="2 3" key="1">
    <citation type="submission" date="2019-03" db="EMBL/GenBank/DDBJ databases">
        <title>Arenimonas daejeonensis sp. nov., isolated from compost.</title>
        <authorList>
            <person name="Jeon C.O."/>
        </authorList>
    </citation>
    <scope>NUCLEOTIDE SEQUENCE [LARGE SCALE GENOMIC DNA]</scope>
    <source>
        <strain evidence="2 3">R29</strain>
    </source>
</reference>
<dbReference type="RefSeq" id="WP_139449332.1">
    <property type="nucleotide sequence ID" value="NZ_SMDR01000003.1"/>
</dbReference>
<dbReference type="PANTHER" id="PTHR36440">
    <property type="entry name" value="PUTATIVE (AFU_ORTHOLOGUE AFUA_8G07350)-RELATED"/>
    <property type="match status" value="1"/>
</dbReference>
<dbReference type="InterPro" id="IPR011051">
    <property type="entry name" value="RmlC_Cupin_sf"/>
</dbReference>
<sequence length="139" mass="14775">MNADPARHRVIHLPAGAGRAYALGPMRAVFLADGGETADTYSISEWWLEPGTPGPGPHSHEANDDIFYVLEGRFRFQAGDAFIDAGPGDFLRVPAGVVHDFSNPGDVRAGLLNLYIPGGFEQEMPGIVAWFAAQGTPAG</sequence>
<evidence type="ECO:0000313" key="3">
    <source>
        <dbReference type="Proteomes" id="UP000305760"/>
    </source>
</evidence>
<comment type="caution">
    <text evidence="2">The sequence shown here is derived from an EMBL/GenBank/DDBJ whole genome shotgun (WGS) entry which is preliminary data.</text>
</comment>
<protein>
    <submittedName>
        <fullName evidence="2">Cupin domain-containing protein</fullName>
    </submittedName>
</protein>
<dbReference type="InterPro" id="IPR013096">
    <property type="entry name" value="Cupin_2"/>
</dbReference>
<dbReference type="SUPFAM" id="SSF51182">
    <property type="entry name" value="RmlC-like cupins"/>
    <property type="match status" value="1"/>
</dbReference>
<name>A0A5C4RPG0_9GAMM</name>
<dbReference type="AlphaFoldDB" id="A0A5C4RPG0"/>
<dbReference type="EMBL" id="SMDR01000003">
    <property type="protein sequence ID" value="TNJ33146.1"/>
    <property type="molecule type" value="Genomic_DNA"/>
</dbReference>
<proteinExistence type="predicted"/>
<evidence type="ECO:0000259" key="1">
    <source>
        <dbReference type="Pfam" id="PF07883"/>
    </source>
</evidence>
<gene>
    <name evidence="2" type="ORF">E1B00_12650</name>
</gene>
<dbReference type="PANTHER" id="PTHR36440:SF1">
    <property type="entry name" value="PUTATIVE (AFU_ORTHOLOGUE AFUA_8G07350)-RELATED"/>
    <property type="match status" value="1"/>
</dbReference>
<feature type="domain" description="Cupin type-2" evidence="1">
    <location>
        <begin position="48"/>
        <end position="113"/>
    </location>
</feature>
<dbReference type="Gene3D" id="2.60.120.10">
    <property type="entry name" value="Jelly Rolls"/>
    <property type="match status" value="1"/>
</dbReference>
<dbReference type="Pfam" id="PF07883">
    <property type="entry name" value="Cupin_2"/>
    <property type="match status" value="1"/>
</dbReference>
<accession>A0A5C4RPG0</accession>
<dbReference type="InterPro" id="IPR053146">
    <property type="entry name" value="QDO-like"/>
</dbReference>